<evidence type="ECO:0000313" key="3">
    <source>
        <dbReference type="EMBL" id="KAL3106288.1"/>
    </source>
</evidence>
<gene>
    <name evidence="3" type="ORF">niasHT_013831</name>
</gene>
<name>A0ABD2KTV6_9BILA</name>
<dbReference type="InterPro" id="IPR011705">
    <property type="entry name" value="BACK"/>
</dbReference>
<dbReference type="Pfam" id="PF22486">
    <property type="entry name" value="MATH_2"/>
    <property type="match status" value="2"/>
</dbReference>
<evidence type="ECO:0000313" key="4">
    <source>
        <dbReference type="Proteomes" id="UP001620626"/>
    </source>
</evidence>
<dbReference type="Gene3D" id="3.30.710.10">
    <property type="entry name" value="Potassium Channel Kv1.1, Chain A"/>
    <property type="match status" value="1"/>
</dbReference>
<evidence type="ECO:0000259" key="1">
    <source>
        <dbReference type="PROSITE" id="PS50097"/>
    </source>
</evidence>
<feature type="domain" description="MATH" evidence="2">
    <location>
        <begin position="303"/>
        <end position="434"/>
    </location>
</feature>
<accession>A0ABD2KTV6</accession>
<sequence>MKYIFYYVTIFSVFCNLHVKSVPPKDKAEKSDGHNVNLLEDKMKEVLDSGKYSDVQFLVGKDEKKEIVSAHRIILSVASDVFEEMFRNDEQNSQSSIGKDLAITKDPILVPDIEIEAFKALLTFIYTKHLNGLDANNLFDVLKAADKFKITALVNECVVFPIEKLHNVFVAFEQAELLNMEVLALRYLRYIDQNMSELIKSEAFLQIDQALLCKILQRDQLRISELRIWNAALCWADEQCRVKMASNVPLKIGAKHLARHFSTDVLTKEEMDNIYQHYSNQKLNGLSGLIKLKFPIQLRYKYEDTIEMEIEKVSEFALEEVGSRRFSDAVEIGGFSWKIMAKISTKNENNAKWLAVFLEYAGPEKENWTCKNSAKLRIFSNKKGTEDLIGTFVDRVFNKEKHGFGFPNFITFAKLMDPSKGLYNEDEDKVTLAIDVIVDAPKADIFVSDPNKSNGTLSMEIEKLSDFAREVFGERKSETVYIKGMPWKIVAYISTEYESTDKCLTIYLLFDVSEEDGNWSRKCSATFRIVSQKSDVEDMKEELNETVFNNEAPLMGFKFIDFAELMDPSKGLYNEDEDKVTLAIDVTCE</sequence>
<proteinExistence type="predicted"/>
<feature type="domain" description="MATH" evidence="2">
    <location>
        <begin position="454"/>
        <end position="584"/>
    </location>
</feature>
<dbReference type="PANTHER" id="PTHR45774">
    <property type="entry name" value="BTB/POZ DOMAIN-CONTAINING"/>
    <property type="match status" value="1"/>
</dbReference>
<dbReference type="InterPro" id="IPR000210">
    <property type="entry name" value="BTB/POZ_dom"/>
</dbReference>
<dbReference type="InterPro" id="IPR011333">
    <property type="entry name" value="SKP1/BTB/POZ_sf"/>
</dbReference>
<dbReference type="PROSITE" id="PS50144">
    <property type="entry name" value="MATH"/>
    <property type="match status" value="2"/>
</dbReference>
<comment type="caution">
    <text evidence="3">The sequence shown here is derived from an EMBL/GenBank/DDBJ whole genome shotgun (WGS) entry which is preliminary data.</text>
</comment>
<dbReference type="SUPFAM" id="SSF54695">
    <property type="entry name" value="POZ domain"/>
    <property type="match status" value="1"/>
</dbReference>
<dbReference type="InterPro" id="IPR008974">
    <property type="entry name" value="TRAF-like"/>
</dbReference>
<dbReference type="Gene3D" id="1.25.40.420">
    <property type="match status" value="1"/>
</dbReference>
<evidence type="ECO:0000259" key="2">
    <source>
        <dbReference type="PROSITE" id="PS50144"/>
    </source>
</evidence>
<dbReference type="Proteomes" id="UP001620626">
    <property type="component" value="Unassembled WGS sequence"/>
</dbReference>
<dbReference type="SMART" id="SM00061">
    <property type="entry name" value="MATH"/>
    <property type="match status" value="2"/>
</dbReference>
<dbReference type="SMART" id="SM00875">
    <property type="entry name" value="BACK"/>
    <property type="match status" value="1"/>
</dbReference>
<dbReference type="AlphaFoldDB" id="A0ABD2KTV6"/>
<protein>
    <recommendedName>
        <fullName evidence="5">BTB domain-containing protein</fullName>
    </recommendedName>
</protein>
<dbReference type="PROSITE" id="PS50097">
    <property type="entry name" value="BTB"/>
    <property type="match status" value="1"/>
</dbReference>
<keyword evidence="4" id="KW-1185">Reference proteome</keyword>
<dbReference type="SMART" id="SM00225">
    <property type="entry name" value="BTB"/>
    <property type="match status" value="1"/>
</dbReference>
<dbReference type="Pfam" id="PF07707">
    <property type="entry name" value="BACK"/>
    <property type="match status" value="1"/>
</dbReference>
<dbReference type="EMBL" id="JBICBT010000658">
    <property type="protein sequence ID" value="KAL3106288.1"/>
    <property type="molecule type" value="Genomic_DNA"/>
</dbReference>
<evidence type="ECO:0008006" key="5">
    <source>
        <dbReference type="Google" id="ProtNLM"/>
    </source>
</evidence>
<dbReference type="Gene3D" id="2.60.210.10">
    <property type="entry name" value="Apoptosis, Tumor Necrosis Factor Receptor Associated Protein 2, Chain A"/>
    <property type="match status" value="2"/>
</dbReference>
<feature type="domain" description="BTB" evidence="1">
    <location>
        <begin position="53"/>
        <end position="134"/>
    </location>
</feature>
<dbReference type="SUPFAM" id="SSF49599">
    <property type="entry name" value="TRAF domain-like"/>
    <property type="match status" value="2"/>
</dbReference>
<reference evidence="3 4" key="1">
    <citation type="submission" date="2024-10" db="EMBL/GenBank/DDBJ databases">
        <authorList>
            <person name="Kim D."/>
        </authorList>
    </citation>
    <scope>NUCLEOTIDE SEQUENCE [LARGE SCALE GENOMIC DNA]</scope>
    <source>
        <strain evidence="3">BH-2024</strain>
    </source>
</reference>
<dbReference type="InterPro" id="IPR002083">
    <property type="entry name" value="MATH/TRAF_dom"/>
</dbReference>
<organism evidence="3 4">
    <name type="scientific">Heterodera trifolii</name>
    <dbReference type="NCBI Taxonomy" id="157864"/>
    <lineage>
        <taxon>Eukaryota</taxon>
        <taxon>Metazoa</taxon>
        <taxon>Ecdysozoa</taxon>
        <taxon>Nematoda</taxon>
        <taxon>Chromadorea</taxon>
        <taxon>Rhabditida</taxon>
        <taxon>Tylenchina</taxon>
        <taxon>Tylenchomorpha</taxon>
        <taxon>Tylenchoidea</taxon>
        <taxon>Heteroderidae</taxon>
        <taxon>Heteroderinae</taxon>
        <taxon>Heterodera</taxon>
    </lineage>
</organism>
<dbReference type="PANTHER" id="PTHR45774:SF3">
    <property type="entry name" value="BTB (POZ) DOMAIN-CONTAINING 2B-RELATED"/>
    <property type="match status" value="1"/>
</dbReference>
<dbReference type="Pfam" id="PF00651">
    <property type="entry name" value="BTB"/>
    <property type="match status" value="1"/>
</dbReference>